<proteinExistence type="predicted"/>
<dbReference type="SUPFAM" id="SSF50978">
    <property type="entry name" value="WD40 repeat-like"/>
    <property type="match status" value="1"/>
</dbReference>
<dbReference type="PANTHER" id="PTHR22838">
    <property type="entry name" value="WD REPEAT PROTEIN 26-RELATED"/>
    <property type="match status" value="1"/>
</dbReference>
<reference evidence="8 9" key="1">
    <citation type="journal article" date="2023" name="BMC Biol.">
        <title>The compact genome of the sponge Oopsacas minuta (Hexactinellida) is lacking key metazoan core genes.</title>
        <authorList>
            <person name="Santini S."/>
            <person name="Schenkelaars Q."/>
            <person name="Jourda C."/>
            <person name="Duchesne M."/>
            <person name="Belahbib H."/>
            <person name="Rocher C."/>
            <person name="Selva M."/>
            <person name="Riesgo A."/>
            <person name="Vervoort M."/>
            <person name="Leys S.P."/>
            <person name="Kodjabachian L."/>
            <person name="Le Bivic A."/>
            <person name="Borchiellini C."/>
            <person name="Claverie J.M."/>
            <person name="Renard E."/>
        </authorList>
    </citation>
    <scope>NUCLEOTIDE SEQUENCE [LARGE SCALE GENOMIC DNA]</scope>
    <source>
        <strain evidence="8">SPO-2</strain>
    </source>
</reference>
<evidence type="ECO:0000256" key="6">
    <source>
        <dbReference type="SAM" id="MobiDB-lite"/>
    </source>
</evidence>
<dbReference type="AlphaFoldDB" id="A0AAV7KFA5"/>
<dbReference type="InterPro" id="IPR006595">
    <property type="entry name" value="CTLH_C"/>
</dbReference>
<feature type="compositionally biased region" description="Polar residues" evidence="6">
    <location>
        <begin position="717"/>
        <end position="729"/>
    </location>
</feature>
<dbReference type="Pfam" id="PF00400">
    <property type="entry name" value="WD40"/>
    <property type="match status" value="4"/>
</dbReference>
<accession>A0AAV7KFA5</accession>
<dbReference type="Proteomes" id="UP001165289">
    <property type="component" value="Unassembled WGS sequence"/>
</dbReference>
<dbReference type="PROSITE" id="PS50897">
    <property type="entry name" value="CTLH"/>
    <property type="match status" value="1"/>
</dbReference>
<dbReference type="Gene3D" id="2.130.10.10">
    <property type="entry name" value="YVTN repeat-like/Quinoprotein amine dehydrogenase"/>
    <property type="match status" value="1"/>
</dbReference>
<evidence type="ECO:0000313" key="9">
    <source>
        <dbReference type="Proteomes" id="UP001165289"/>
    </source>
</evidence>
<evidence type="ECO:0000256" key="4">
    <source>
        <dbReference type="ARBA" id="ARBA00022737"/>
    </source>
</evidence>
<feature type="compositionally biased region" description="Low complexity" evidence="6">
    <location>
        <begin position="44"/>
        <end position="55"/>
    </location>
</feature>
<dbReference type="GO" id="GO:0034657">
    <property type="term" value="C:GID complex"/>
    <property type="evidence" value="ECO:0007669"/>
    <property type="project" value="TreeGrafter"/>
</dbReference>
<dbReference type="InterPro" id="IPR001680">
    <property type="entry name" value="WD40_rpt"/>
</dbReference>
<evidence type="ECO:0000256" key="2">
    <source>
        <dbReference type="ARBA" id="ARBA00022490"/>
    </source>
</evidence>
<dbReference type="GO" id="GO:0043161">
    <property type="term" value="P:proteasome-mediated ubiquitin-dependent protein catabolic process"/>
    <property type="evidence" value="ECO:0007669"/>
    <property type="project" value="TreeGrafter"/>
</dbReference>
<dbReference type="GO" id="GO:0005737">
    <property type="term" value="C:cytoplasm"/>
    <property type="evidence" value="ECO:0007669"/>
    <property type="project" value="UniProtKB-SubCell"/>
</dbReference>
<keyword evidence="4" id="KW-0677">Repeat</keyword>
<dbReference type="PROSITE" id="PS50896">
    <property type="entry name" value="LISH"/>
    <property type="match status" value="1"/>
</dbReference>
<dbReference type="PROSITE" id="PS50082">
    <property type="entry name" value="WD_REPEATS_2"/>
    <property type="match status" value="2"/>
</dbReference>
<evidence type="ECO:0000256" key="5">
    <source>
        <dbReference type="PROSITE-ProRule" id="PRU00221"/>
    </source>
</evidence>
<keyword evidence="9" id="KW-1185">Reference proteome</keyword>
<sequence length="788" mass="88232">MERSKYSKDMYVGPKFLFDLNSVRRSTNNYNHVTFEPALLKLASQDSDSSSSPLGFGPPPPKRRRPSVQRHFNLDPQPTDSQGLQNRPTQFPIQSNSGQTVANFKEHTVTNASIMNGNGISSSTESIPDIQVKEEFSVPLPRKDLTPWEENIVRLIGQYLRRMGYHQTVSNLVRESGCRLEHVLAATFRQKVLSGDWPGAEKALVDLSSLLEDQQIVHTMRFLLLEQKYLELLETKQDIEALQCLREEISPLLPQLPQDTEKTERVHQLSSCMMCRSVEELKTCANWSGSKGDSRQLLVERLECYLPVQAVLPGDRMDELLRQSLQWQISQCPCHNMYVVRETEHEGLLQDHLCSDDLLPSETRFILKEHTDEVWFLQFSHDGSKLASGCKDGKIIIYDFSIIITEDYPSSSPALLHTLTAQAGGIGYLSWSPDDKHIISCGREESSELMVFSSDTGEIRCTVNNTREDSLTSCAWLDTDIFCTGGTKGQFYQCDLEGSVIEQWEGLRVTGLHVLKDPKLVLAADTHMRIRQYHFESHNDTNLIQESDPILSFSVSPDGGLALLNLSNQGLHLWDLEDRALVRHYTGISQGYYAIHSCFGGLNCEFLASGSEDGFVYLWHKSNEKPILKLSGHSRTVNSVHWNPIRPDILASSSDDATIRVWMSKLRQPSATRGSKRSFKFGSRRTGDNNPNSKKSTHTAPSIDRQISPPHDHWQQRHCSPSTPHTSQHHLLNTAAPTARLISLGPLGQLLAQGMLPFHALDTSTGIISLSAGTGSDSRTSSEGSTAV</sequence>
<feature type="region of interest" description="Disordered" evidence="6">
    <location>
        <begin position="44"/>
        <end position="96"/>
    </location>
</feature>
<name>A0AAV7KFA5_9METZ</name>
<dbReference type="InterPro" id="IPR015943">
    <property type="entry name" value="WD40/YVTN_repeat-like_dom_sf"/>
</dbReference>
<dbReference type="PANTHER" id="PTHR22838:SF0">
    <property type="entry name" value="WD REPEAT-CONTAINING PROTEIN 26"/>
    <property type="match status" value="1"/>
</dbReference>
<organism evidence="8 9">
    <name type="scientific">Oopsacas minuta</name>
    <dbReference type="NCBI Taxonomy" id="111878"/>
    <lineage>
        <taxon>Eukaryota</taxon>
        <taxon>Metazoa</taxon>
        <taxon>Porifera</taxon>
        <taxon>Hexactinellida</taxon>
        <taxon>Hexasterophora</taxon>
        <taxon>Lyssacinosida</taxon>
        <taxon>Leucopsacidae</taxon>
        <taxon>Oopsacas</taxon>
    </lineage>
</organism>
<dbReference type="PROSITE" id="PS50294">
    <property type="entry name" value="WD_REPEATS_REGION"/>
    <property type="match status" value="2"/>
</dbReference>
<evidence type="ECO:0000256" key="3">
    <source>
        <dbReference type="ARBA" id="ARBA00022574"/>
    </source>
</evidence>
<keyword evidence="3 5" id="KW-0853">WD repeat</keyword>
<dbReference type="InterPro" id="IPR036322">
    <property type="entry name" value="WD40_repeat_dom_sf"/>
</dbReference>
<dbReference type="InterPro" id="IPR006594">
    <property type="entry name" value="LisH"/>
</dbReference>
<comment type="subcellular location">
    <subcellularLocation>
        <location evidence="1">Cytoplasm</location>
    </subcellularLocation>
</comment>
<feature type="region of interest" description="Disordered" evidence="6">
    <location>
        <begin position="668"/>
        <end position="729"/>
    </location>
</feature>
<feature type="compositionally biased region" description="Polar residues" evidence="6">
    <location>
        <begin position="76"/>
        <end position="96"/>
    </location>
</feature>
<feature type="repeat" description="WD" evidence="5">
    <location>
        <begin position="630"/>
        <end position="662"/>
    </location>
</feature>
<dbReference type="SMART" id="SM00320">
    <property type="entry name" value="WD40"/>
    <property type="match status" value="6"/>
</dbReference>
<feature type="compositionally biased region" description="Polar residues" evidence="6">
    <location>
        <begin position="688"/>
        <end position="700"/>
    </location>
</feature>
<comment type="caution">
    <text evidence="8">The sequence shown here is derived from an EMBL/GenBank/DDBJ whole genome shotgun (WGS) entry which is preliminary data.</text>
</comment>
<feature type="domain" description="CTLH" evidence="7">
    <location>
        <begin position="181"/>
        <end position="240"/>
    </location>
</feature>
<feature type="repeat" description="WD" evidence="5">
    <location>
        <begin position="367"/>
        <end position="401"/>
    </location>
</feature>
<protein>
    <recommendedName>
        <fullName evidence="7">CTLH domain-containing protein</fullName>
    </recommendedName>
</protein>
<gene>
    <name evidence="8" type="ORF">LOD99_14437</name>
</gene>
<evidence type="ECO:0000313" key="8">
    <source>
        <dbReference type="EMBL" id="KAI6660096.1"/>
    </source>
</evidence>
<evidence type="ECO:0000259" key="7">
    <source>
        <dbReference type="PROSITE" id="PS50897"/>
    </source>
</evidence>
<evidence type="ECO:0000256" key="1">
    <source>
        <dbReference type="ARBA" id="ARBA00004496"/>
    </source>
</evidence>
<dbReference type="FunFam" id="2.130.10.10:FF:000087">
    <property type="entry name" value="WD repeat-containing protein 26 homolog"/>
    <property type="match status" value="1"/>
</dbReference>
<dbReference type="EMBL" id="JAKMXF010000044">
    <property type="protein sequence ID" value="KAI6660096.1"/>
    <property type="molecule type" value="Genomic_DNA"/>
</dbReference>
<dbReference type="Pfam" id="PF23627">
    <property type="entry name" value="LisH_WDR26"/>
    <property type="match status" value="1"/>
</dbReference>
<dbReference type="SMART" id="SM00667">
    <property type="entry name" value="LisH"/>
    <property type="match status" value="1"/>
</dbReference>
<feature type="compositionally biased region" description="Basic residues" evidence="6">
    <location>
        <begin position="674"/>
        <end position="683"/>
    </location>
</feature>
<dbReference type="InterPro" id="IPR051350">
    <property type="entry name" value="WD_repeat-ST_regulator"/>
</dbReference>
<keyword evidence="2" id="KW-0963">Cytoplasm</keyword>